<dbReference type="InterPro" id="IPR004839">
    <property type="entry name" value="Aminotransferase_I/II_large"/>
</dbReference>
<dbReference type="Pfam" id="PF00155">
    <property type="entry name" value="Aminotran_1_2"/>
    <property type="match status" value="1"/>
</dbReference>
<dbReference type="EMBL" id="BAABDE010000050">
    <property type="protein sequence ID" value="GAA3846876.1"/>
    <property type="molecule type" value="Genomic_DNA"/>
</dbReference>
<dbReference type="Gene3D" id="3.40.640.10">
    <property type="entry name" value="Type I PLP-dependent aspartate aminotransferase-like (Major domain)"/>
    <property type="match status" value="1"/>
</dbReference>
<keyword evidence="4 6" id="KW-0808">Transferase</keyword>
<accession>A0ABP7JK49</accession>
<comment type="similarity">
    <text evidence="2 6">Belongs to the class-I pyridoxal-phosphate-dependent aminotransferase family.</text>
</comment>
<keyword evidence="9" id="KW-1185">Reference proteome</keyword>
<protein>
    <recommendedName>
        <fullName evidence="6">Aminotransferase</fullName>
        <ecNumber evidence="6">2.6.1.-</ecNumber>
    </recommendedName>
</protein>
<dbReference type="PANTHER" id="PTHR46383">
    <property type="entry name" value="ASPARTATE AMINOTRANSFERASE"/>
    <property type="match status" value="1"/>
</dbReference>
<dbReference type="Gene3D" id="3.90.1150.10">
    <property type="entry name" value="Aspartate Aminotransferase, domain 1"/>
    <property type="match status" value="1"/>
</dbReference>
<gene>
    <name evidence="8" type="ORF">GCM10022403_093200</name>
</gene>
<evidence type="ECO:0000313" key="9">
    <source>
        <dbReference type="Proteomes" id="UP001501009"/>
    </source>
</evidence>
<reference evidence="9" key="1">
    <citation type="journal article" date="2019" name="Int. J. Syst. Evol. Microbiol.">
        <title>The Global Catalogue of Microorganisms (GCM) 10K type strain sequencing project: providing services to taxonomists for standard genome sequencing and annotation.</title>
        <authorList>
            <consortium name="The Broad Institute Genomics Platform"/>
            <consortium name="The Broad Institute Genome Sequencing Center for Infectious Disease"/>
            <person name="Wu L."/>
            <person name="Ma J."/>
        </authorList>
    </citation>
    <scope>NUCLEOTIDE SEQUENCE [LARGE SCALE GENOMIC DNA]</scope>
    <source>
        <strain evidence="9">JCM 17138</strain>
    </source>
</reference>
<dbReference type="Proteomes" id="UP001501009">
    <property type="component" value="Unassembled WGS sequence"/>
</dbReference>
<evidence type="ECO:0000256" key="3">
    <source>
        <dbReference type="ARBA" id="ARBA00022576"/>
    </source>
</evidence>
<dbReference type="InterPro" id="IPR015424">
    <property type="entry name" value="PyrdxlP-dep_Trfase"/>
</dbReference>
<evidence type="ECO:0000256" key="6">
    <source>
        <dbReference type="RuleBase" id="RU000481"/>
    </source>
</evidence>
<dbReference type="RefSeq" id="WP_275769330.1">
    <property type="nucleotide sequence ID" value="NZ_BAABDE010000050.1"/>
</dbReference>
<evidence type="ECO:0000256" key="5">
    <source>
        <dbReference type="ARBA" id="ARBA00022898"/>
    </source>
</evidence>
<dbReference type="EC" id="2.6.1.-" evidence="6"/>
<dbReference type="InterPro" id="IPR015421">
    <property type="entry name" value="PyrdxlP-dep_Trfase_major"/>
</dbReference>
<sequence length="399" mass="42796">MTTAQRVRRIKPSPSTAAAQRVRELKAQGLAILDLTVGEPDFDTPDHVKAAAIQAIRQGDTKYTPVNGTPQLRAAIAQKLKERHGLDIPAGRIAVGGGAKQVIFLALMATLDAGDEVIIPAPYWVSYPDMVLANDGTPLVVDCPEEDGFKLTPQRLESAITDRTRWVILNAPSNPTGAAYTTAELKALAEVLLAHPHVHVLTDEIYDEIWYEPGEVPSLAAVEPRLNDRVFLTNGVSKTYAMTGWRIGYGAGPAELVTAVNALQSQISSCPSSISQAAAAAALTGDQTFVRECVAAYRGRRDLTVKLVNDIPGLSCTPPSGGFYAFVNCTGVQGKRTPAGEEIRTDEDFARYLLDSEQIAVIHGAAYGSPGYFRISFATSTDVLTEACERMARACAALR</sequence>
<comment type="cofactor">
    <cofactor evidence="1 6">
        <name>pyridoxal 5'-phosphate</name>
        <dbReference type="ChEBI" id="CHEBI:597326"/>
    </cofactor>
</comment>
<evidence type="ECO:0000256" key="1">
    <source>
        <dbReference type="ARBA" id="ARBA00001933"/>
    </source>
</evidence>
<evidence type="ECO:0000256" key="2">
    <source>
        <dbReference type="ARBA" id="ARBA00007441"/>
    </source>
</evidence>
<evidence type="ECO:0000259" key="7">
    <source>
        <dbReference type="Pfam" id="PF00155"/>
    </source>
</evidence>
<dbReference type="NCBIfam" id="NF004769">
    <property type="entry name" value="PRK06107.1"/>
    <property type="match status" value="1"/>
</dbReference>
<dbReference type="InterPro" id="IPR015422">
    <property type="entry name" value="PyrdxlP-dep_Trfase_small"/>
</dbReference>
<keyword evidence="5" id="KW-0663">Pyridoxal phosphate</keyword>
<evidence type="ECO:0000313" key="8">
    <source>
        <dbReference type="EMBL" id="GAA3846876.1"/>
    </source>
</evidence>
<dbReference type="CDD" id="cd00609">
    <property type="entry name" value="AAT_like"/>
    <property type="match status" value="1"/>
</dbReference>
<keyword evidence="3 6" id="KW-0032">Aminotransferase</keyword>
<dbReference type="InterPro" id="IPR050596">
    <property type="entry name" value="AspAT/PAT-like"/>
</dbReference>
<dbReference type="SUPFAM" id="SSF53383">
    <property type="entry name" value="PLP-dependent transferases"/>
    <property type="match status" value="1"/>
</dbReference>
<proteinExistence type="inferred from homology"/>
<dbReference type="InterPro" id="IPR004838">
    <property type="entry name" value="NHTrfase_class1_PyrdxlP-BS"/>
</dbReference>
<dbReference type="PANTHER" id="PTHR46383:SF1">
    <property type="entry name" value="ASPARTATE AMINOTRANSFERASE"/>
    <property type="match status" value="1"/>
</dbReference>
<organism evidence="8 9">
    <name type="scientific">Streptomyces coacervatus</name>
    <dbReference type="NCBI Taxonomy" id="647381"/>
    <lineage>
        <taxon>Bacteria</taxon>
        <taxon>Bacillati</taxon>
        <taxon>Actinomycetota</taxon>
        <taxon>Actinomycetes</taxon>
        <taxon>Kitasatosporales</taxon>
        <taxon>Streptomycetaceae</taxon>
        <taxon>Streptomyces</taxon>
    </lineage>
</organism>
<name>A0ABP7JK49_9ACTN</name>
<dbReference type="PROSITE" id="PS00105">
    <property type="entry name" value="AA_TRANSFER_CLASS_1"/>
    <property type="match status" value="1"/>
</dbReference>
<feature type="domain" description="Aminotransferase class I/classII large" evidence="7">
    <location>
        <begin position="32"/>
        <end position="390"/>
    </location>
</feature>
<evidence type="ECO:0000256" key="4">
    <source>
        <dbReference type="ARBA" id="ARBA00022679"/>
    </source>
</evidence>
<comment type="caution">
    <text evidence="8">The sequence shown here is derived from an EMBL/GenBank/DDBJ whole genome shotgun (WGS) entry which is preliminary data.</text>
</comment>